<dbReference type="EMBL" id="BJYR01000012">
    <property type="protein sequence ID" value="GEN99929.1"/>
    <property type="molecule type" value="Genomic_DNA"/>
</dbReference>
<dbReference type="RefSeq" id="WP_147159255.1">
    <property type="nucleotide sequence ID" value="NZ_BJYR01000012.1"/>
</dbReference>
<dbReference type="InterPro" id="IPR041694">
    <property type="entry name" value="ADH_N_2"/>
</dbReference>
<protein>
    <submittedName>
        <fullName evidence="3">NADP-dependent oxidoreductase</fullName>
    </submittedName>
</protein>
<dbReference type="Proteomes" id="UP000321464">
    <property type="component" value="Unassembled WGS sequence"/>
</dbReference>
<dbReference type="SMART" id="SM00829">
    <property type="entry name" value="PKS_ER"/>
    <property type="match status" value="1"/>
</dbReference>
<dbReference type="CDD" id="cd05288">
    <property type="entry name" value="PGDH"/>
    <property type="match status" value="1"/>
</dbReference>
<dbReference type="PANTHER" id="PTHR43205:SF7">
    <property type="entry name" value="PROSTAGLANDIN REDUCTASE 1"/>
    <property type="match status" value="1"/>
</dbReference>
<dbReference type="SUPFAM" id="SSF51735">
    <property type="entry name" value="NAD(P)-binding Rossmann-fold domains"/>
    <property type="match status" value="1"/>
</dbReference>
<dbReference type="InterPro" id="IPR011032">
    <property type="entry name" value="GroES-like_sf"/>
</dbReference>
<dbReference type="PANTHER" id="PTHR43205">
    <property type="entry name" value="PROSTAGLANDIN REDUCTASE"/>
    <property type="match status" value="1"/>
</dbReference>
<dbReference type="SUPFAM" id="SSF50129">
    <property type="entry name" value="GroES-like"/>
    <property type="match status" value="1"/>
</dbReference>
<keyword evidence="4" id="KW-1185">Reference proteome</keyword>
<keyword evidence="1" id="KW-0560">Oxidoreductase</keyword>
<reference evidence="3 4" key="1">
    <citation type="submission" date="2019-07" db="EMBL/GenBank/DDBJ databases">
        <title>Whole genome shotgun sequence of Novosphingobium sediminis NBRC 106119.</title>
        <authorList>
            <person name="Hosoyama A."/>
            <person name="Uohara A."/>
            <person name="Ohji S."/>
            <person name="Ichikawa N."/>
        </authorList>
    </citation>
    <scope>NUCLEOTIDE SEQUENCE [LARGE SCALE GENOMIC DNA]</scope>
    <source>
        <strain evidence="3 4">NBRC 106119</strain>
    </source>
</reference>
<dbReference type="GO" id="GO:0016628">
    <property type="term" value="F:oxidoreductase activity, acting on the CH-CH group of donors, NAD or NADP as acceptor"/>
    <property type="evidence" value="ECO:0007669"/>
    <property type="project" value="InterPro"/>
</dbReference>
<comment type="caution">
    <text evidence="3">The sequence shown here is derived from an EMBL/GenBank/DDBJ whole genome shotgun (WGS) entry which is preliminary data.</text>
</comment>
<dbReference type="InterPro" id="IPR020843">
    <property type="entry name" value="ER"/>
</dbReference>
<evidence type="ECO:0000313" key="4">
    <source>
        <dbReference type="Proteomes" id="UP000321464"/>
    </source>
</evidence>
<gene>
    <name evidence="3" type="ORF">NSE01_17620</name>
</gene>
<dbReference type="InterPro" id="IPR013149">
    <property type="entry name" value="ADH-like_C"/>
</dbReference>
<dbReference type="FunFam" id="3.40.50.720:FF:000121">
    <property type="entry name" value="Prostaglandin reductase 2"/>
    <property type="match status" value="1"/>
</dbReference>
<dbReference type="Gene3D" id="3.40.50.720">
    <property type="entry name" value="NAD(P)-binding Rossmann-like Domain"/>
    <property type="match status" value="1"/>
</dbReference>
<proteinExistence type="predicted"/>
<evidence type="ECO:0000259" key="2">
    <source>
        <dbReference type="SMART" id="SM00829"/>
    </source>
</evidence>
<dbReference type="AlphaFoldDB" id="A0A512AJP0"/>
<dbReference type="OrthoDB" id="9805663at2"/>
<name>A0A512AJP0_9SPHN</name>
<evidence type="ECO:0000256" key="1">
    <source>
        <dbReference type="ARBA" id="ARBA00023002"/>
    </source>
</evidence>
<evidence type="ECO:0000313" key="3">
    <source>
        <dbReference type="EMBL" id="GEN99929.1"/>
    </source>
</evidence>
<dbReference type="Pfam" id="PF16884">
    <property type="entry name" value="ADH_N_2"/>
    <property type="match status" value="1"/>
</dbReference>
<dbReference type="Pfam" id="PF00107">
    <property type="entry name" value="ADH_zinc_N"/>
    <property type="match status" value="1"/>
</dbReference>
<dbReference type="InterPro" id="IPR036291">
    <property type="entry name" value="NAD(P)-bd_dom_sf"/>
</dbReference>
<dbReference type="Gene3D" id="3.90.180.10">
    <property type="entry name" value="Medium-chain alcohol dehydrogenases, catalytic domain"/>
    <property type="match status" value="1"/>
</dbReference>
<feature type="domain" description="Enoyl reductase (ER)" evidence="2">
    <location>
        <begin position="18"/>
        <end position="333"/>
    </location>
</feature>
<accession>A0A512AJP0</accession>
<organism evidence="3 4">
    <name type="scientific">Novosphingobium sediminis</name>
    <dbReference type="NCBI Taxonomy" id="707214"/>
    <lineage>
        <taxon>Bacteria</taxon>
        <taxon>Pseudomonadati</taxon>
        <taxon>Pseudomonadota</taxon>
        <taxon>Alphaproteobacteria</taxon>
        <taxon>Sphingomonadales</taxon>
        <taxon>Sphingomonadaceae</taxon>
        <taxon>Novosphingobium</taxon>
    </lineage>
</organism>
<sequence length="335" mass="34893">MPHTNRRVFLRQYREGLPLLEDFGIEESEIAEVPAGHAVVKVDTLSMDAWIRTTLTPGSFHETAGLGTTIRALGVGQVVESADPALAVGDWVYGMLAAQTHALVPAASLTKLDLSNSLKPADYVGPLGLTTGLTAWAGLVAVAEVKAQDTVLVSGAAGAVGSMVVMLAKARGSRVIGIAGGPAKCQYLTEKLGADIAIDYKNADLAAEVAAAAPAGIDVFFDNVGGEILDVALANLAPADARIAICGAISQYSDLGNVRGPKNYLKLAERNAMMKGFVVTHYAARFPEAKAEIAGLMQEGKLDLPEHAVEGIDNFAEALLLLFAGGHTGNLLVRP</sequence>
<dbReference type="InterPro" id="IPR045010">
    <property type="entry name" value="MDR_fam"/>
</dbReference>